<accession>A0ABP4WZW6</accession>
<sequence>MERGERDAEGIGGTWEVQLLGNGDETSKQGDVHGEPFVDPRVPRPISGYVSRPARALAARMEGKDYVMQDGDVVEFRFNV</sequence>
<keyword evidence="4" id="KW-1185">Reference proteome</keyword>
<evidence type="ECO:0000313" key="3">
    <source>
        <dbReference type="EMBL" id="GAA1763998.1"/>
    </source>
</evidence>
<dbReference type="Proteomes" id="UP001500506">
    <property type="component" value="Unassembled WGS sequence"/>
</dbReference>
<proteinExistence type="predicted"/>
<evidence type="ECO:0000256" key="1">
    <source>
        <dbReference type="SAM" id="MobiDB-lite"/>
    </source>
</evidence>
<evidence type="ECO:0000313" key="4">
    <source>
        <dbReference type="Proteomes" id="UP001500506"/>
    </source>
</evidence>
<organism evidence="3 4">
    <name type="scientific">Agromyces humatus</name>
    <dbReference type="NCBI Taxonomy" id="279573"/>
    <lineage>
        <taxon>Bacteria</taxon>
        <taxon>Bacillati</taxon>
        <taxon>Actinomycetota</taxon>
        <taxon>Actinomycetes</taxon>
        <taxon>Micrococcales</taxon>
        <taxon>Microbacteriaceae</taxon>
        <taxon>Agromyces</taxon>
    </lineage>
</organism>
<reference evidence="4" key="1">
    <citation type="journal article" date="2019" name="Int. J. Syst. Evol. Microbiol.">
        <title>The Global Catalogue of Microorganisms (GCM) 10K type strain sequencing project: providing services to taxonomists for standard genome sequencing and annotation.</title>
        <authorList>
            <consortium name="The Broad Institute Genomics Platform"/>
            <consortium name="The Broad Institute Genome Sequencing Center for Infectious Disease"/>
            <person name="Wu L."/>
            <person name="Ma J."/>
        </authorList>
    </citation>
    <scope>NUCLEOTIDE SEQUENCE [LARGE SCALE GENOMIC DNA]</scope>
    <source>
        <strain evidence="4">JCM 14319</strain>
    </source>
</reference>
<name>A0ABP4WZW6_9MICO</name>
<dbReference type="InterPro" id="IPR013029">
    <property type="entry name" value="YchF_C"/>
</dbReference>
<comment type="caution">
    <text evidence="3">The sequence shown here is derived from an EMBL/GenBank/DDBJ whole genome shotgun (WGS) entry which is preliminary data.</text>
</comment>
<dbReference type="EMBL" id="BAAANH010000005">
    <property type="protein sequence ID" value="GAA1763998.1"/>
    <property type="molecule type" value="Genomic_DNA"/>
</dbReference>
<dbReference type="InterPro" id="IPR012675">
    <property type="entry name" value="Beta-grasp_dom_sf"/>
</dbReference>
<feature type="compositionally biased region" description="Basic and acidic residues" evidence="1">
    <location>
        <begin position="25"/>
        <end position="42"/>
    </location>
</feature>
<dbReference type="InterPro" id="IPR012676">
    <property type="entry name" value="TGS-like"/>
</dbReference>
<dbReference type="Pfam" id="PF06071">
    <property type="entry name" value="YchF-GTPase_C"/>
    <property type="match status" value="1"/>
</dbReference>
<dbReference type="SUPFAM" id="SSF81271">
    <property type="entry name" value="TGS-like"/>
    <property type="match status" value="1"/>
</dbReference>
<evidence type="ECO:0000259" key="2">
    <source>
        <dbReference type="Pfam" id="PF06071"/>
    </source>
</evidence>
<feature type="region of interest" description="Disordered" evidence="1">
    <location>
        <begin position="20"/>
        <end position="45"/>
    </location>
</feature>
<feature type="domain" description="YchF C-terminal" evidence="2">
    <location>
        <begin position="57"/>
        <end position="79"/>
    </location>
</feature>
<gene>
    <name evidence="3" type="ORF">GCM10009747_24630</name>
</gene>
<protein>
    <recommendedName>
        <fullName evidence="2">YchF C-terminal domain-containing protein</fullName>
    </recommendedName>
</protein>
<dbReference type="Gene3D" id="3.10.20.30">
    <property type="match status" value="1"/>
</dbReference>